<keyword evidence="2 4" id="KW-0238">DNA-binding</keyword>
<dbReference type="RefSeq" id="WP_150355812.1">
    <property type="nucleotide sequence ID" value="NZ_JAJJPB010000018.1"/>
</dbReference>
<dbReference type="Gene3D" id="1.10.357.10">
    <property type="entry name" value="Tetracycline Repressor, domain 2"/>
    <property type="match status" value="1"/>
</dbReference>
<reference evidence="6" key="1">
    <citation type="submission" date="2021-11" db="EMBL/GenBank/DDBJ databases">
        <authorList>
            <person name="Qingchun L."/>
            <person name="Dong Z."/>
            <person name="Zongwei Q."/>
            <person name="Jia Z."/>
            <person name="Duotao L."/>
        </authorList>
    </citation>
    <scope>NUCLEOTIDE SEQUENCE</scope>
    <source>
        <strain evidence="6">WLY-B-L2</strain>
    </source>
</reference>
<evidence type="ECO:0000256" key="4">
    <source>
        <dbReference type="PROSITE-ProRule" id="PRU00335"/>
    </source>
</evidence>
<dbReference type="InterPro" id="IPR025996">
    <property type="entry name" value="MT1864/Rv1816-like_C"/>
</dbReference>
<dbReference type="SUPFAM" id="SSF46689">
    <property type="entry name" value="Homeodomain-like"/>
    <property type="match status" value="1"/>
</dbReference>
<feature type="DNA-binding region" description="H-T-H motif" evidence="4">
    <location>
        <begin position="28"/>
        <end position="47"/>
    </location>
</feature>
<organism evidence="6 7">
    <name type="scientific">Clostridium aromativorans</name>
    <dbReference type="NCBI Taxonomy" id="2836848"/>
    <lineage>
        <taxon>Bacteria</taxon>
        <taxon>Bacillati</taxon>
        <taxon>Bacillota</taxon>
        <taxon>Clostridia</taxon>
        <taxon>Eubacteriales</taxon>
        <taxon>Clostridiaceae</taxon>
        <taxon>Clostridium</taxon>
    </lineage>
</organism>
<dbReference type="EMBL" id="JAJJPB010000018">
    <property type="protein sequence ID" value="MCC9295803.1"/>
    <property type="molecule type" value="Genomic_DNA"/>
</dbReference>
<evidence type="ECO:0000313" key="6">
    <source>
        <dbReference type="EMBL" id="MCC9295803.1"/>
    </source>
</evidence>
<dbReference type="InterPro" id="IPR009057">
    <property type="entry name" value="Homeodomain-like_sf"/>
</dbReference>
<dbReference type="InterPro" id="IPR050624">
    <property type="entry name" value="HTH-type_Tx_Regulator"/>
</dbReference>
<gene>
    <name evidence="6" type="ORF">LN736_13125</name>
</gene>
<dbReference type="PANTHER" id="PTHR43479">
    <property type="entry name" value="ACREF/ENVCD OPERON REPRESSOR-RELATED"/>
    <property type="match status" value="1"/>
</dbReference>
<dbReference type="Gene3D" id="1.10.10.60">
    <property type="entry name" value="Homeodomain-like"/>
    <property type="match status" value="1"/>
</dbReference>
<keyword evidence="3" id="KW-0804">Transcription</keyword>
<evidence type="ECO:0000256" key="1">
    <source>
        <dbReference type="ARBA" id="ARBA00023015"/>
    </source>
</evidence>
<feature type="domain" description="HTH tetR-type" evidence="5">
    <location>
        <begin position="5"/>
        <end position="65"/>
    </location>
</feature>
<evidence type="ECO:0000256" key="3">
    <source>
        <dbReference type="ARBA" id="ARBA00023163"/>
    </source>
</evidence>
<accession>A0ABS8NAU2</accession>
<comment type="caution">
    <text evidence="6">The sequence shown here is derived from an EMBL/GenBank/DDBJ whole genome shotgun (WGS) entry which is preliminary data.</text>
</comment>
<protein>
    <submittedName>
        <fullName evidence="6">TetR/AcrR family transcriptional regulator</fullName>
    </submittedName>
</protein>
<dbReference type="Pfam" id="PF00440">
    <property type="entry name" value="TetR_N"/>
    <property type="match status" value="1"/>
</dbReference>
<sequence length="194" mass="22698">MQKRNLTGEKIIKAAFALAEEIGFDRVTFQKIADKLHIKYPSLYNHFDNMDALKTEMTVYVIRILNFKLMQGLVGKSGEDAIRQFAHIYRDFAFENREAYKLFMNIPSTKNKEINCMARETMSIIKSILNFYIDDRVILVHKSRELRSILHGFVSLTFLGYFQHKPDVEVEDSFEFMIDDFIFSIENGKSPDCN</sequence>
<dbReference type="PANTHER" id="PTHR43479:SF20">
    <property type="entry name" value="HTH TETR-TYPE DOMAIN-CONTAINING PROTEIN"/>
    <property type="match status" value="1"/>
</dbReference>
<evidence type="ECO:0000256" key="2">
    <source>
        <dbReference type="ARBA" id="ARBA00023125"/>
    </source>
</evidence>
<dbReference type="Pfam" id="PF13305">
    <property type="entry name" value="TetR_C_33"/>
    <property type="match status" value="1"/>
</dbReference>
<dbReference type="Proteomes" id="UP001165422">
    <property type="component" value="Unassembled WGS sequence"/>
</dbReference>
<dbReference type="SUPFAM" id="SSF48498">
    <property type="entry name" value="Tetracyclin repressor-like, C-terminal domain"/>
    <property type="match status" value="1"/>
</dbReference>
<dbReference type="InterPro" id="IPR001647">
    <property type="entry name" value="HTH_TetR"/>
</dbReference>
<dbReference type="InterPro" id="IPR036271">
    <property type="entry name" value="Tet_transcr_reg_TetR-rel_C_sf"/>
</dbReference>
<keyword evidence="7" id="KW-1185">Reference proteome</keyword>
<name>A0ABS8NAU2_9CLOT</name>
<evidence type="ECO:0000313" key="7">
    <source>
        <dbReference type="Proteomes" id="UP001165422"/>
    </source>
</evidence>
<dbReference type="PROSITE" id="PS50977">
    <property type="entry name" value="HTH_TETR_2"/>
    <property type="match status" value="1"/>
</dbReference>
<keyword evidence="1" id="KW-0805">Transcription regulation</keyword>
<proteinExistence type="predicted"/>
<evidence type="ECO:0000259" key="5">
    <source>
        <dbReference type="PROSITE" id="PS50977"/>
    </source>
</evidence>